<dbReference type="InterPro" id="IPR047211">
    <property type="entry name" value="POXB-like"/>
</dbReference>
<dbReference type="Gene3D" id="3.40.50.1220">
    <property type="entry name" value="TPP-binding domain"/>
    <property type="match status" value="1"/>
</dbReference>
<dbReference type="Pfam" id="PF02776">
    <property type="entry name" value="TPP_enzyme_N"/>
    <property type="match status" value="1"/>
</dbReference>
<dbReference type="InterPro" id="IPR012000">
    <property type="entry name" value="Thiamin_PyroP_enz_cen_dom"/>
</dbReference>
<proteinExistence type="inferred from homology"/>
<dbReference type="Gene3D" id="3.40.50.970">
    <property type="match status" value="2"/>
</dbReference>
<dbReference type="GO" id="GO:0003824">
    <property type="term" value="F:catalytic activity"/>
    <property type="evidence" value="ECO:0007669"/>
    <property type="project" value="InterPro"/>
</dbReference>
<dbReference type="EMBL" id="LLXZ01000102">
    <property type="protein sequence ID" value="KRR07311.1"/>
    <property type="molecule type" value="Genomic_DNA"/>
</dbReference>
<gene>
    <name evidence="7" type="ORF">CQ12_00520</name>
</gene>
<sequence>MSQTVAGILVSALEQIGVRHIFGLIGDSLNPLADVVRGSKIEWVGVRHEEGAAQAAAGQAKITGTLAVCAGTTGPGSNHLVAGLYEAARDHAPVLALSGDMPRKLHGTDYIQTSEPDLLFRDVSLYTEIISTAAQAPAVIHQAIAAAYAGPGVAHLTLPQDVIAAKAQGSVPSILTLKPRSEVTASEARIAELARRIDQADKIVMMCGAGCRGSVDLLCALSDRLKAPLIHTVKGKDLLPYDDPRWMGGLGMIGTRAVYNAVMRCDLLLMIGTDYPYSNFLPTKSTVIQIDERPQVLGRRVPTALGVAGSVRPTLKQLLGRIAQKTDTEFWDEVTDERRKWDAMLNKQADIKRSDHQIHPQVVARAVSDLARSDAIFVLDTGLNTLWSANWIRQTGTQRIIGSFNNAAVGTALGQANGIQALNRSRQVIALTGDGGFNMLMGEFLTAVHHNLPVKVIIYNNSSLGLITLEAESVGLVPFREAIDFPNPDFASLARACGGHGYMARRPSELMAAVVEALSIDGPAVVDATVISNEMPNLPHVDLEMIGHFGLAKIKEAVLAVTGG</sequence>
<evidence type="ECO:0000256" key="1">
    <source>
        <dbReference type="ARBA" id="ARBA00007812"/>
    </source>
</evidence>
<reference evidence="7 8" key="1">
    <citation type="submission" date="2014-03" db="EMBL/GenBank/DDBJ databases">
        <title>Bradyrhizobium valentinum sp. nov., isolated from effective nodules of Lupinus mariae-josephae, a lupine endemic of basic-lime soils in Eastern Spain.</title>
        <authorList>
            <person name="Duran D."/>
            <person name="Rey L."/>
            <person name="Navarro A."/>
            <person name="Busquets A."/>
            <person name="Imperial J."/>
            <person name="Ruiz-Argueso T."/>
        </authorList>
    </citation>
    <scope>NUCLEOTIDE SEQUENCE [LARGE SCALE GENOMIC DNA]</scope>
    <source>
        <strain evidence="7 8">PAC68</strain>
    </source>
</reference>
<evidence type="ECO:0000259" key="5">
    <source>
        <dbReference type="Pfam" id="PF02775"/>
    </source>
</evidence>
<dbReference type="Pfam" id="PF02775">
    <property type="entry name" value="TPP_enzyme_C"/>
    <property type="match status" value="1"/>
</dbReference>
<accession>A0A0R3LMX3</accession>
<dbReference type="OrthoDB" id="4494979at2"/>
<dbReference type="PANTHER" id="PTHR42981">
    <property type="entry name" value="PYRUVATE DEHYDROGENASE [UBIQUINONE]"/>
    <property type="match status" value="1"/>
</dbReference>
<dbReference type="AlphaFoldDB" id="A0A0R3LMX3"/>
<dbReference type="Proteomes" id="UP000050863">
    <property type="component" value="Unassembled WGS sequence"/>
</dbReference>
<comment type="similarity">
    <text evidence="1 3">Belongs to the TPP enzyme family.</text>
</comment>
<dbReference type="PANTHER" id="PTHR42981:SF2">
    <property type="entry name" value="PYRUVATE DEHYDROGENASE [UBIQUINONE]"/>
    <property type="match status" value="1"/>
</dbReference>
<evidence type="ECO:0000256" key="3">
    <source>
        <dbReference type="RuleBase" id="RU362132"/>
    </source>
</evidence>
<dbReference type="InterPro" id="IPR012001">
    <property type="entry name" value="Thiamin_PyroP_enz_TPP-bd_dom"/>
</dbReference>
<dbReference type="SUPFAM" id="SSF52467">
    <property type="entry name" value="DHS-like NAD/FAD-binding domain"/>
    <property type="match status" value="1"/>
</dbReference>
<dbReference type="InterPro" id="IPR029035">
    <property type="entry name" value="DHS-like_NAD/FAD-binding_dom"/>
</dbReference>
<dbReference type="Pfam" id="PF00205">
    <property type="entry name" value="TPP_enzyme_M"/>
    <property type="match status" value="1"/>
</dbReference>
<dbReference type="InterPro" id="IPR011766">
    <property type="entry name" value="TPP_enzyme_TPP-bd"/>
</dbReference>
<keyword evidence="7" id="KW-0670">Pyruvate</keyword>
<dbReference type="GO" id="GO:0030976">
    <property type="term" value="F:thiamine pyrophosphate binding"/>
    <property type="evidence" value="ECO:0007669"/>
    <property type="project" value="InterPro"/>
</dbReference>
<evidence type="ECO:0000256" key="2">
    <source>
        <dbReference type="ARBA" id="ARBA00023052"/>
    </source>
</evidence>
<evidence type="ECO:0000313" key="8">
    <source>
        <dbReference type="Proteomes" id="UP000050863"/>
    </source>
</evidence>
<keyword evidence="8" id="KW-1185">Reference proteome</keyword>
<feature type="domain" description="Thiamine pyrophosphate enzyme central" evidence="4">
    <location>
        <begin position="190"/>
        <end position="318"/>
    </location>
</feature>
<evidence type="ECO:0000259" key="6">
    <source>
        <dbReference type="Pfam" id="PF02776"/>
    </source>
</evidence>
<evidence type="ECO:0000259" key="4">
    <source>
        <dbReference type="Pfam" id="PF00205"/>
    </source>
</evidence>
<dbReference type="GO" id="GO:0019752">
    <property type="term" value="P:carboxylic acid metabolic process"/>
    <property type="evidence" value="ECO:0007669"/>
    <property type="project" value="UniProtKB-ARBA"/>
</dbReference>
<dbReference type="STRING" id="280332.CQ12_00520"/>
<evidence type="ECO:0000313" key="7">
    <source>
        <dbReference type="EMBL" id="KRR07311.1"/>
    </source>
</evidence>
<dbReference type="InterPro" id="IPR029061">
    <property type="entry name" value="THDP-binding"/>
</dbReference>
<keyword evidence="2 3" id="KW-0786">Thiamine pyrophosphate</keyword>
<organism evidence="7 8">
    <name type="scientific">Bradyrhizobium jicamae</name>
    <dbReference type="NCBI Taxonomy" id="280332"/>
    <lineage>
        <taxon>Bacteria</taxon>
        <taxon>Pseudomonadati</taxon>
        <taxon>Pseudomonadota</taxon>
        <taxon>Alphaproteobacteria</taxon>
        <taxon>Hyphomicrobiales</taxon>
        <taxon>Nitrobacteraceae</taxon>
        <taxon>Bradyrhizobium</taxon>
    </lineage>
</organism>
<dbReference type="GO" id="GO:0000287">
    <property type="term" value="F:magnesium ion binding"/>
    <property type="evidence" value="ECO:0007669"/>
    <property type="project" value="InterPro"/>
</dbReference>
<comment type="caution">
    <text evidence="7">The sequence shown here is derived from an EMBL/GenBank/DDBJ whole genome shotgun (WGS) entry which is preliminary data.</text>
</comment>
<name>A0A0R3LMX3_9BRAD</name>
<feature type="domain" description="Thiamine pyrophosphate enzyme N-terminal TPP-binding" evidence="6">
    <location>
        <begin position="4"/>
        <end position="112"/>
    </location>
</feature>
<feature type="domain" description="Thiamine pyrophosphate enzyme TPP-binding" evidence="5">
    <location>
        <begin position="380"/>
        <end position="527"/>
    </location>
</feature>
<dbReference type="SUPFAM" id="SSF52518">
    <property type="entry name" value="Thiamin diphosphate-binding fold (THDP-binding)"/>
    <property type="match status" value="2"/>
</dbReference>
<protein>
    <submittedName>
        <fullName evidence="7">Pyruvate dehydrogenase</fullName>
    </submittedName>
</protein>